<reference evidence="2" key="1">
    <citation type="submission" date="2022-07" db="EMBL/GenBank/DDBJ databases">
        <title>Chromosome-level genome of Muraenolepis orangiensis.</title>
        <authorList>
            <person name="Kim J."/>
        </authorList>
    </citation>
    <scope>NUCLEOTIDE SEQUENCE</scope>
    <source>
        <strain evidence="2">KU_S4_2022</strain>
        <tissue evidence="2">Muscle</tissue>
    </source>
</reference>
<evidence type="ECO:0000313" key="3">
    <source>
        <dbReference type="Proteomes" id="UP001148018"/>
    </source>
</evidence>
<protein>
    <submittedName>
        <fullName evidence="2">Uncharacterized protein</fullName>
    </submittedName>
</protein>
<feature type="region of interest" description="Disordered" evidence="1">
    <location>
        <begin position="134"/>
        <end position="155"/>
    </location>
</feature>
<dbReference type="AlphaFoldDB" id="A0A9Q0DGX1"/>
<dbReference type="Proteomes" id="UP001148018">
    <property type="component" value="Unassembled WGS sequence"/>
</dbReference>
<accession>A0A9Q0DGX1</accession>
<evidence type="ECO:0000313" key="2">
    <source>
        <dbReference type="EMBL" id="KAJ3588218.1"/>
    </source>
</evidence>
<evidence type="ECO:0000256" key="1">
    <source>
        <dbReference type="SAM" id="MobiDB-lite"/>
    </source>
</evidence>
<sequence length="155" mass="16490">MKNHNQFQFLRLTLESVCKGAASVKECLGVGAFASFPGQLLFRDTRGNSLSFSVTVSPPSPSAKSPGVCTLACLHAENTRCQSLSFHLGTATTAEELLVPLDKRALQRSTPAGLRTSEDLANGAATWRRIRQTAIATTGPMSSSSSSARSPRGHR</sequence>
<gene>
    <name evidence="2" type="ORF">NHX12_011812</name>
</gene>
<comment type="caution">
    <text evidence="2">The sequence shown here is derived from an EMBL/GenBank/DDBJ whole genome shotgun (WGS) entry which is preliminary data.</text>
</comment>
<proteinExistence type="predicted"/>
<organism evidence="2 3">
    <name type="scientific">Muraenolepis orangiensis</name>
    <name type="common">Patagonian moray cod</name>
    <dbReference type="NCBI Taxonomy" id="630683"/>
    <lineage>
        <taxon>Eukaryota</taxon>
        <taxon>Metazoa</taxon>
        <taxon>Chordata</taxon>
        <taxon>Craniata</taxon>
        <taxon>Vertebrata</taxon>
        <taxon>Euteleostomi</taxon>
        <taxon>Actinopterygii</taxon>
        <taxon>Neopterygii</taxon>
        <taxon>Teleostei</taxon>
        <taxon>Neoteleostei</taxon>
        <taxon>Acanthomorphata</taxon>
        <taxon>Zeiogadaria</taxon>
        <taxon>Gadariae</taxon>
        <taxon>Gadiformes</taxon>
        <taxon>Muraenolepidoidei</taxon>
        <taxon>Muraenolepididae</taxon>
        <taxon>Muraenolepis</taxon>
    </lineage>
</organism>
<keyword evidence="3" id="KW-1185">Reference proteome</keyword>
<name>A0A9Q0DGX1_9TELE</name>
<dbReference type="EMBL" id="JANIIK010000116">
    <property type="protein sequence ID" value="KAJ3588218.1"/>
    <property type="molecule type" value="Genomic_DNA"/>
</dbReference>